<sequence length="479" mass="53551">MGQRQKAKAAARNAAAAKSRSPSPKLEHDGPEKFIVPELSVKDCLSVIPSHCFERSALRSFSYVGMDFALLGAFYYTASTYIPRINPTELPLDSLIANLPANLQSTAHKLSPHLYSFARFAGWQVYALGAGLVGTGLWIIAHECGHQAFSTSKALNNAVGWALHSALGVPYHSWRISHARHHAATSHCTRDEAYVPRTRSQKGLPSLDYAKEDLAGGRVDEKVQEELVDALGDSPLGAALGVFALLLFGWPLYLIMNISGQKHYPAWTNHFVPKAPLFQPHQYSQILFSDFGIFLWLGTLAWWSMQRGFAEMFRVYFVPYLWVNHWLILITFLQHTDPLLPHYRQSAFTFTRGALSTMDRNLLGGEGFIASITGWLGATLTHGISETHVLHHVCSKIPHYHAWEASRHLKARLARAGYSHEGRPGTWGEVYRVWKECRFIEDEGDVVFYKNARGFAARQAVFANEGMSDSGVDVKEQSE</sequence>
<accession>A0A8H2XJN4</accession>
<dbReference type="EMBL" id="CAJMWQ010001008">
    <property type="protein sequence ID" value="CAE6428348.1"/>
    <property type="molecule type" value="Genomic_DNA"/>
</dbReference>
<feature type="transmembrane region" description="Helical" evidence="2">
    <location>
        <begin position="283"/>
        <end position="303"/>
    </location>
</feature>
<dbReference type="AlphaFoldDB" id="A0A8H2XJN4"/>
<dbReference type="Pfam" id="PF00487">
    <property type="entry name" value="FA_desaturase"/>
    <property type="match status" value="1"/>
</dbReference>
<dbReference type="GO" id="GO:0006629">
    <property type="term" value="P:lipid metabolic process"/>
    <property type="evidence" value="ECO:0007669"/>
    <property type="project" value="InterPro"/>
</dbReference>
<reference evidence="4" key="1">
    <citation type="submission" date="2021-01" db="EMBL/GenBank/DDBJ databases">
        <authorList>
            <person name="Kaushik A."/>
        </authorList>
    </citation>
    <scope>NUCLEOTIDE SEQUENCE</scope>
    <source>
        <strain evidence="4">AG1-1B</strain>
    </source>
</reference>
<proteinExistence type="predicted"/>
<gene>
    <name evidence="4" type="ORF">RDB_LOCUS57503</name>
</gene>
<feature type="transmembrane region" description="Helical" evidence="2">
    <location>
        <begin position="120"/>
        <end position="141"/>
    </location>
</feature>
<evidence type="ECO:0000313" key="4">
    <source>
        <dbReference type="EMBL" id="CAE6428348.1"/>
    </source>
</evidence>
<keyword evidence="2" id="KW-0812">Transmembrane</keyword>
<dbReference type="GO" id="GO:0016491">
    <property type="term" value="F:oxidoreductase activity"/>
    <property type="evidence" value="ECO:0007669"/>
    <property type="project" value="InterPro"/>
</dbReference>
<keyword evidence="2" id="KW-1133">Transmembrane helix</keyword>
<feature type="domain" description="Fatty acid desaturase" evidence="3">
    <location>
        <begin position="122"/>
        <end position="419"/>
    </location>
</feature>
<feature type="transmembrane region" description="Helical" evidence="2">
    <location>
        <begin position="315"/>
        <end position="333"/>
    </location>
</feature>
<dbReference type="Proteomes" id="UP000663826">
    <property type="component" value="Unassembled WGS sequence"/>
</dbReference>
<evidence type="ECO:0000256" key="2">
    <source>
        <dbReference type="SAM" id="Phobius"/>
    </source>
</evidence>
<evidence type="ECO:0000313" key="5">
    <source>
        <dbReference type="Proteomes" id="UP000663826"/>
    </source>
</evidence>
<organism evidence="4 5">
    <name type="scientific">Rhizoctonia solani</name>
    <dbReference type="NCBI Taxonomy" id="456999"/>
    <lineage>
        <taxon>Eukaryota</taxon>
        <taxon>Fungi</taxon>
        <taxon>Dikarya</taxon>
        <taxon>Basidiomycota</taxon>
        <taxon>Agaricomycotina</taxon>
        <taxon>Agaricomycetes</taxon>
        <taxon>Cantharellales</taxon>
        <taxon>Ceratobasidiaceae</taxon>
        <taxon>Rhizoctonia</taxon>
    </lineage>
</organism>
<dbReference type="InterPro" id="IPR012171">
    <property type="entry name" value="Fatty_acid_desaturase"/>
</dbReference>
<evidence type="ECO:0000259" key="3">
    <source>
        <dbReference type="Pfam" id="PF00487"/>
    </source>
</evidence>
<feature type="transmembrane region" description="Helical" evidence="2">
    <location>
        <begin position="236"/>
        <end position="256"/>
    </location>
</feature>
<feature type="region of interest" description="Disordered" evidence="1">
    <location>
        <begin position="1"/>
        <end position="31"/>
    </location>
</feature>
<protein>
    <recommendedName>
        <fullName evidence="3">Fatty acid desaturase domain-containing protein</fullName>
    </recommendedName>
</protein>
<keyword evidence="2" id="KW-0472">Membrane</keyword>
<name>A0A8H2XJN4_9AGAM</name>
<dbReference type="CDD" id="cd03507">
    <property type="entry name" value="Delta12-FADS-like"/>
    <property type="match status" value="1"/>
</dbReference>
<dbReference type="InterPro" id="IPR005804">
    <property type="entry name" value="FA_desaturase_dom"/>
</dbReference>
<evidence type="ECO:0000256" key="1">
    <source>
        <dbReference type="SAM" id="MobiDB-lite"/>
    </source>
</evidence>
<feature type="transmembrane region" description="Helical" evidence="2">
    <location>
        <begin position="61"/>
        <end position="82"/>
    </location>
</feature>
<dbReference type="PANTHER" id="PTHR32100">
    <property type="entry name" value="OMEGA-6 FATTY ACID DESATURASE, CHLOROPLASTIC"/>
    <property type="match status" value="1"/>
</dbReference>
<feature type="compositionally biased region" description="Low complexity" evidence="1">
    <location>
        <begin position="10"/>
        <end position="24"/>
    </location>
</feature>
<comment type="caution">
    <text evidence="4">The sequence shown here is derived from an EMBL/GenBank/DDBJ whole genome shotgun (WGS) entry which is preliminary data.</text>
</comment>